<organism evidence="1 2">
    <name type="scientific">Escherichia coli</name>
    <dbReference type="NCBI Taxonomy" id="562"/>
    <lineage>
        <taxon>Bacteria</taxon>
        <taxon>Pseudomonadati</taxon>
        <taxon>Pseudomonadota</taxon>
        <taxon>Gammaproteobacteria</taxon>
        <taxon>Enterobacterales</taxon>
        <taxon>Enterobacteriaceae</taxon>
        <taxon>Escherichia</taxon>
    </lineage>
</organism>
<proteinExistence type="predicted"/>
<reference evidence="1 2" key="1">
    <citation type="submission" date="2018-06" db="EMBL/GenBank/DDBJ databases">
        <authorList>
            <consortium name="Pathogen Informatics"/>
            <person name="Doyle S."/>
        </authorList>
    </citation>
    <scope>NUCLEOTIDE SEQUENCE [LARGE SCALE GENOMIC DNA]</scope>
    <source>
        <strain evidence="1 2">NCTC9073</strain>
    </source>
</reference>
<evidence type="ECO:0000313" key="2">
    <source>
        <dbReference type="Proteomes" id="UP000250780"/>
    </source>
</evidence>
<dbReference type="Proteomes" id="UP000250780">
    <property type="component" value="Unassembled WGS sequence"/>
</dbReference>
<name>A0A2X1Q2P9_ECOLX</name>
<dbReference type="SUPFAM" id="SSF53850">
    <property type="entry name" value="Periplasmic binding protein-like II"/>
    <property type="match status" value="1"/>
</dbReference>
<dbReference type="EMBL" id="UASD01000008">
    <property type="protein sequence ID" value="SPX12169.1"/>
    <property type="molecule type" value="Genomic_DNA"/>
</dbReference>
<dbReference type="AlphaFoldDB" id="A0A2X1Q2P9"/>
<evidence type="ECO:0000313" key="1">
    <source>
        <dbReference type="EMBL" id="SPX12169.1"/>
    </source>
</evidence>
<dbReference type="Gene3D" id="3.40.190.10">
    <property type="entry name" value="Periplasmic binding protein-like II"/>
    <property type="match status" value="1"/>
</dbReference>
<gene>
    <name evidence="1" type="primary">sgrR_2</name>
    <name evidence="1" type="ORF">NCTC9073_03529</name>
</gene>
<accession>A0A2X1Q2P9</accession>
<sequence length="66" mass="7433">MILPREWETLSNFASHPIGTGPYAVIRNSTNQLKIQAFDDFFGYRALIDEVTSGFCRKLPTSQPEG</sequence>
<protein>
    <submittedName>
        <fullName evidence="1">Putative substrate-binding protein</fullName>
    </submittedName>
</protein>